<feature type="coiled-coil region" evidence="5">
    <location>
        <begin position="510"/>
        <end position="537"/>
    </location>
</feature>
<evidence type="ECO:0000256" key="2">
    <source>
        <dbReference type="ARBA" id="ARBA00022737"/>
    </source>
</evidence>
<dbReference type="AlphaFoldDB" id="A0A6J1B070"/>
<accession>A0A6J1B070</accession>
<feature type="domain" description="Phorbol-ester/DAG-type" evidence="6">
    <location>
        <begin position="300"/>
        <end position="351"/>
    </location>
</feature>
<name>A0A6J1B070_9ROSI</name>
<feature type="domain" description="Phorbol-ester/DAG-type" evidence="6">
    <location>
        <begin position="5"/>
        <end position="64"/>
    </location>
</feature>
<dbReference type="Pfam" id="PF03107">
    <property type="entry name" value="C1_2"/>
    <property type="match status" value="6"/>
</dbReference>
<evidence type="ECO:0000256" key="3">
    <source>
        <dbReference type="ARBA" id="ARBA00022771"/>
    </source>
</evidence>
<protein>
    <submittedName>
        <fullName evidence="8">Uncharacterized protein LOC110422933</fullName>
    </submittedName>
</protein>
<dbReference type="OrthoDB" id="1751421at2759"/>
<gene>
    <name evidence="8" type="primary">LOC110422933</name>
</gene>
<keyword evidence="3" id="KW-0863">Zinc-finger</keyword>
<dbReference type="GeneID" id="110422933"/>
<dbReference type="CDD" id="cd14686">
    <property type="entry name" value="bZIP"/>
    <property type="match status" value="1"/>
</dbReference>
<dbReference type="PANTHER" id="PTHR46288:SF70">
    <property type="entry name" value="CYSTEINE_HISTIDINE-RICH C1 DOMAIN FAMILY PROTEIN"/>
    <property type="match status" value="1"/>
</dbReference>
<proteinExistence type="predicted"/>
<evidence type="ECO:0000256" key="5">
    <source>
        <dbReference type="SAM" id="Coils"/>
    </source>
</evidence>
<dbReference type="InterPro" id="IPR046349">
    <property type="entry name" value="C1-like_sf"/>
</dbReference>
<dbReference type="RefSeq" id="XP_021292663.1">
    <property type="nucleotide sequence ID" value="XM_021436988.1"/>
</dbReference>
<sequence length="579" mass="66486">MDIIKHFLHRHPLSFIDKGNEELFCSRCLKHLSGPTYGCSRCKFFIHDHCAELPPKTEHFLHPCPLVLKVLPLPVVYNCNLCIEPGAGSSYRCEECKFDMHVECALKPAMKSEGEELIQHFTHWHPLQLVLEKNKEEDQVCCFICQKLCSGSATAYGCKQCEFFLHNSCMTSIPRKINHFFHPCPLILLTSPFIYTCGGCDERGSFLAFSCGRCCFQLDVKCALLPTVKSEDAKQIQHFSHQHPLALRENINGSEVRCRACEEICSGPTYTFGCSRCSFFFHRSCAVELPQQIHHPFHSQHPITLSSFPLKNFQYYCAACGLDVRSLLAYRCDKCEFTLHKDCAKLTPSFKYGPHPHLLTLIDKTDGIYCDICRKKANNFCLRCVACRFSIHLYCHLSVPKTINHKCHIHPLTLTESPFEFELNSPKDAYNMDDEFYCDVCEEKRDKYNQVYYCVTCKFIAETGCVISLLLSFLTNSDEQSTTSSRIISTDEDPVLAKLDGEITKRKEKAKPLKLEIESLERLIQKLQARLQELKAKLEPITWGLDKLEEDRFLYMYELKHKMKAVSGEHFKHSTEASP</sequence>
<organism evidence="7 8">
    <name type="scientific">Herrania umbratica</name>
    <dbReference type="NCBI Taxonomy" id="108875"/>
    <lineage>
        <taxon>Eukaryota</taxon>
        <taxon>Viridiplantae</taxon>
        <taxon>Streptophyta</taxon>
        <taxon>Embryophyta</taxon>
        <taxon>Tracheophyta</taxon>
        <taxon>Spermatophyta</taxon>
        <taxon>Magnoliopsida</taxon>
        <taxon>eudicotyledons</taxon>
        <taxon>Gunneridae</taxon>
        <taxon>Pentapetalae</taxon>
        <taxon>rosids</taxon>
        <taxon>malvids</taxon>
        <taxon>Malvales</taxon>
        <taxon>Malvaceae</taxon>
        <taxon>Byttnerioideae</taxon>
        <taxon>Herrania</taxon>
    </lineage>
</organism>
<dbReference type="InterPro" id="IPR001965">
    <property type="entry name" value="Znf_PHD"/>
</dbReference>
<evidence type="ECO:0000313" key="7">
    <source>
        <dbReference type="Proteomes" id="UP000504621"/>
    </source>
</evidence>
<dbReference type="InterPro" id="IPR004146">
    <property type="entry name" value="DC1"/>
</dbReference>
<keyword evidence="7" id="KW-1185">Reference proteome</keyword>
<dbReference type="PANTHER" id="PTHR46288">
    <property type="entry name" value="PHORBOL-ESTER/DAG-TYPE DOMAIN-CONTAINING PROTEIN"/>
    <property type="match status" value="1"/>
</dbReference>
<keyword evidence="2" id="KW-0677">Repeat</keyword>
<dbReference type="GO" id="GO:0008270">
    <property type="term" value="F:zinc ion binding"/>
    <property type="evidence" value="ECO:0007669"/>
    <property type="project" value="UniProtKB-KW"/>
</dbReference>
<dbReference type="PROSITE" id="PS50081">
    <property type="entry name" value="ZF_DAG_PE_2"/>
    <property type="match status" value="3"/>
</dbReference>
<keyword evidence="1" id="KW-0479">Metal-binding</keyword>
<feature type="domain" description="Phorbol-ester/DAG-type" evidence="6">
    <location>
        <begin position="356"/>
        <end position="407"/>
    </location>
</feature>
<dbReference type="SUPFAM" id="SSF57889">
    <property type="entry name" value="Cysteine-rich domain"/>
    <property type="match status" value="4"/>
</dbReference>
<keyword evidence="5" id="KW-0175">Coiled coil</keyword>
<dbReference type="Proteomes" id="UP000504621">
    <property type="component" value="Unplaced"/>
</dbReference>
<evidence type="ECO:0000313" key="8">
    <source>
        <dbReference type="RefSeq" id="XP_021292663.1"/>
    </source>
</evidence>
<reference evidence="8" key="1">
    <citation type="submission" date="2025-08" db="UniProtKB">
        <authorList>
            <consortium name="RefSeq"/>
        </authorList>
    </citation>
    <scope>IDENTIFICATION</scope>
    <source>
        <tissue evidence="8">Leaf</tissue>
    </source>
</reference>
<evidence type="ECO:0000259" key="6">
    <source>
        <dbReference type="PROSITE" id="PS50081"/>
    </source>
</evidence>
<evidence type="ECO:0000256" key="4">
    <source>
        <dbReference type="ARBA" id="ARBA00022833"/>
    </source>
</evidence>
<keyword evidence="4" id="KW-0862">Zinc</keyword>
<dbReference type="InterPro" id="IPR002219">
    <property type="entry name" value="PKC_DAG/PE"/>
</dbReference>
<evidence type="ECO:0000256" key="1">
    <source>
        <dbReference type="ARBA" id="ARBA00022723"/>
    </source>
</evidence>
<dbReference type="SMART" id="SM00109">
    <property type="entry name" value="C1"/>
    <property type="match status" value="5"/>
</dbReference>
<dbReference type="SMART" id="SM00249">
    <property type="entry name" value="PHD"/>
    <property type="match status" value="3"/>
</dbReference>